<feature type="compositionally biased region" description="Polar residues" evidence="1">
    <location>
        <begin position="116"/>
        <end position="131"/>
    </location>
</feature>
<protein>
    <submittedName>
        <fullName evidence="2">Divergent polysaccharide deacetylase</fullName>
    </submittedName>
</protein>
<feature type="compositionally biased region" description="Polar residues" evidence="1">
    <location>
        <begin position="204"/>
        <end position="214"/>
    </location>
</feature>
<dbReference type="RefSeq" id="WP_085847465.1">
    <property type="nucleotide sequence ID" value="NZ_FNZV01000001.1"/>
</dbReference>
<dbReference type="GO" id="GO:0005975">
    <property type="term" value="P:carbohydrate metabolic process"/>
    <property type="evidence" value="ECO:0007669"/>
    <property type="project" value="InterPro"/>
</dbReference>
<dbReference type="OrthoDB" id="7658418at2"/>
<feature type="compositionally biased region" description="Polar residues" evidence="1">
    <location>
        <begin position="65"/>
        <end position="78"/>
    </location>
</feature>
<gene>
    <name evidence="2" type="ORF">PAM7971_00586</name>
</gene>
<reference evidence="2 3" key="1">
    <citation type="submission" date="2017-03" db="EMBL/GenBank/DDBJ databases">
        <authorList>
            <person name="Afonso C.L."/>
            <person name="Miller P.J."/>
            <person name="Scott M.A."/>
            <person name="Spackman E."/>
            <person name="Goraichik I."/>
            <person name="Dimitrov K.M."/>
            <person name="Suarez D.L."/>
            <person name="Swayne D.E."/>
        </authorList>
    </citation>
    <scope>NUCLEOTIDE SEQUENCE [LARGE SCALE GENOMIC DNA]</scope>
    <source>
        <strain evidence="2 3">CECT 7971</strain>
    </source>
</reference>
<dbReference type="InterPro" id="IPR011330">
    <property type="entry name" value="Glyco_hydro/deAcase_b/a-brl"/>
</dbReference>
<organism evidence="2 3">
    <name type="scientific">Pacificibacter marinus</name>
    <dbReference type="NCBI Taxonomy" id="658057"/>
    <lineage>
        <taxon>Bacteria</taxon>
        <taxon>Pseudomonadati</taxon>
        <taxon>Pseudomonadota</taxon>
        <taxon>Alphaproteobacteria</taxon>
        <taxon>Rhodobacterales</taxon>
        <taxon>Roseobacteraceae</taxon>
        <taxon>Pacificibacter</taxon>
    </lineage>
</organism>
<dbReference type="Pfam" id="PF04748">
    <property type="entry name" value="Polysacc_deac_2"/>
    <property type="match status" value="1"/>
</dbReference>
<dbReference type="AlphaFoldDB" id="A0A1Y5RKX0"/>
<evidence type="ECO:0000313" key="2">
    <source>
        <dbReference type="EMBL" id="SLN19890.1"/>
    </source>
</evidence>
<dbReference type="Proteomes" id="UP000193307">
    <property type="component" value="Unassembled WGS sequence"/>
</dbReference>
<sequence length="480" mass="50269">MGRGILAGLVWGSIVGFGIMTVANQMVEKVSLTPISAAPDMRADDAVSSDETVPDESVPEDVAPSASNEPNTPSTSLAPSMPISPDMAQDMPLDMSTPKAVNTPNLSATKPDEMATETTPDTLSTPKTETAASPDIMAPSPLSEPMADTREVPDVGGDTPVVNSPQAMELTTPEKADLPLQIDPKLPAQTQMSDRDIAPETAPSKLTPQGQKTIGTKVGSFTDRQDNLKSMRLPSVSGSAQEDAAPMVVADDLPALVAFSADYTKLGKAPEMSVILVDIGEIDPNATLLANLPFPVTFAVDALAPGATERAQMYRQNGFEVLALIGLPEGATAQDVAVTITQARDLMPVSIGFLDVPSASFQASRDVAAQVVASAASSGHGLVSFSRGLNAMMQESKRADLPAALVFRDFDGRDQDVSAIKRFLDQAAFRSGIDEDIILVGRAKSDTLKALVEWSLGNRAASVEIVPVSFLLTAGDTAKP</sequence>
<dbReference type="SUPFAM" id="SSF88713">
    <property type="entry name" value="Glycoside hydrolase/deacetylase"/>
    <property type="match status" value="1"/>
</dbReference>
<feature type="region of interest" description="Disordered" evidence="1">
    <location>
        <begin position="41"/>
        <end position="148"/>
    </location>
</feature>
<dbReference type="InterPro" id="IPR006837">
    <property type="entry name" value="Divergent_DAC"/>
</dbReference>
<dbReference type="EMBL" id="FWFW01000001">
    <property type="protein sequence ID" value="SLN19890.1"/>
    <property type="molecule type" value="Genomic_DNA"/>
</dbReference>
<dbReference type="STRING" id="658057.SAMN04488032_10164"/>
<feature type="compositionally biased region" description="Polar residues" evidence="1">
    <location>
        <begin position="99"/>
        <end position="108"/>
    </location>
</feature>
<accession>A0A1Y5RKX0</accession>
<dbReference type="CDD" id="cd10936">
    <property type="entry name" value="CE4_DAC2"/>
    <property type="match status" value="1"/>
</dbReference>
<evidence type="ECO:0000256" key="1">
    <source>
        <dbReference type="SAM" id="MobiDB-lite"/>
    </source>
</evidence>
<dbReference type="Gene3D" id="3.20.20.370">
    <property type="entry name" value="Glycoside hydrolase/deacetylase"/>
    <property type="match status" value="1"/>
</dbReference>
<feature type="region of interest" description="Disordered" evidence="1">
    <location>
        <begin position="190"/>
        <end position="217"/>
    </location>
</feature>
<evidence type="ECO:0000313" key="3">
    <source>
        <dbReference type="Proteomes" id="UP000193307"/>
    </source>
</evidence>
<name>A0A1Y5RKX0_9RHOB</name>
<proteinExistence type="predicted"/>
<keyword evidence="3" id="KW-1185">Reference proteome</keyword>